<organism evidence="2 3">
    <name type="scientific">Zizania palustris</name>
    <name type="common">Northern wild rice</name>
    <dbReference type="NCBI Taxonomy" id="103762"/>
    <lineage>
        <taxon>Eukaryota</taxon>
        <taxon>Viridiplantae</taxon>
        <taxon>Streptophyta</taxon>
        <taxon>Embryophyta</taxon>
        <taxon>Tracheophyta</taxon>
        <taxon>Spermatophyta</taxon>
        <taxon>Magnoliopsida</taxon>
        <taxon>Liliopsida</taxon>
        <taxon>Poales</taxon>
        <taxon>Poaceae</taxon>
        <taxon>BOP clade</taxon>
        <taxon>Oryzoideae</taxon>
        <taxon>Oryzeae</taxon>
        <taxon>Zizaniinae</taxon>
        <taxon>Zizania</taxon>
    </lineage>
</organism>
<sequence>MEEQIARLEGRKRRHIERFSLVVHAIDKATSGALIRRFVNCATECSVEDLLIDLRSKSARCRFTFYFHNSSPLLASLTLRGLNFSNRLFHFRGAQPFPFLAAIHLHSVGIKDAVLAKMFALCPGLRSLELIYCNLLREITITPPNLRRLIVAECNCLTSMFFAKRTRLRSYRYRGRPILSSTLYGGSLTDFYICYTTTILGRVSMFNEWFRNTLPLLFNVTILTICSNTLQAVSYLRDAGANAESPNVGNFLSLRELQLLMFEMNAVDLANIYVFLNISNHPNLEKLFVQLPTIISEPSEEDFIGILREEPPPEVGLDKLLLVKIRNFNWGRYELQLVSFLLRKASSMRTLLLVAPRLVPLNELRMEQADIPLVEAALMSGQLVVVEFLDDPLYRPFHSKIFKHF</sequence>
<keyword evidence="3" id="KW-1185">Reference proteome</keyword>
<evidence type="ECO:0000313" key="3">
    <source>
        <dbReference type="Proteomes" id="UP000729402"/>
    </source>
</evidence>
<reference evidence="2" key="2">
    <citation type="submission" date="2021-02" db="EMBL/GenBank/DDBJ databases">
        <authorList>
            <person name="Kimball J.A."/>
            <person name="Haas M.W."/>
            <person name="Macchietto M."/>
            <person name="Kono T."/>
            <person name="Duquette J."/>
            <person name="Shao M."/>
        </authorList>
    </citation>
    <scope>NUCLEOTIDE SEQUENCE</scope>
    <source>
        <tissue evidence="2">Fresh leaf tissue</tissue>
    </source>
</reference>
<dbReference type="Pfam" id="PF23622">
    <property type="entry name" value="LRR_At1g61320_AtMIF1"/>
    <property type="match status" value="1"/>
</dbReference>
<evidence type="ECO:0000313" key="2">
    <source>
        <dbReference type="EMBL" id="KAG8045500.1"/>
    </source>
</evidence>
<protein>
    <recommendedName>
        <fullName evidence="1">At1g61320/AtMIF1 LRR domain-containing protein</fullName>
    </recommendedName>
</protein>
<dbReference type="PANTHER" id="PTHR34145:SF65">
    <property type="entry name" value="FBD DOMAIN-CONTAINING PROTEIN"/>
    <property type="match status" value="1"/>
</dbReference>
<proteinExistence type="predicted"/>
<comment type="caution">
    <text evidence="2">The sequence shown here is derived from an EMBL/GenBank/DDBJ whole genome shotgun (WGS) entry which is preliminary data.</text>
</comment>
<dbReference type="InterPro" id="IPR053772">
    <property type="entry name" value="At1g61320/At1g61330-like"/>
</dbReference>
<gene>
    <name evidence="2" type="ORF">GUJ93_ZPchr0008g12334</name>
</gene>
<dbReference type="AlphaFoldDB" id="A0A8J5QX10"/>
<dbReference type="Proteomes" id="UP000729402">
    <property type="component" value="Unassembled WGS sequence"/>
</dbReference>
<dbReference type="InterPro" id="IPR055357">
    <property type="entry name" value="LRR_At1g61320_AtMIF1"/>
</dbReference>
<accession>A0A8J5QX10</accession>
<name>A0A8J5QX10_ZIZPA</name>
<reference evidence="2" key="1">
    <citation type="journal article" date="2021" name="bioRxiv">
        <title>Whole Genome Assembly and Annotation of Northern Wild Rice, Zizania palustris L., Supports a Whole Genome Duplication in the Zizania Genus.</title>
        <authorList>
            <person name="Haas M."/>
            <person name="Kono T."/>
            <person name="Macchietto M."/>
            <person name="Millas R."/>
            <person name="McGilp L."/>
            <person name="Shao M."/>
            <person name="Duquette J."/>
            <person name="Hirsch C.N."/>
            <person name="Kimball J."/>
        </authorList>
    </citation>
    <scope>NUCLEOTIDE SEQUENCE</scope>
    <source>
        <tissue evidence="2">Fresh leaf tissue</tissue>
    </source>
</reference>
<feature type="domain" description="At1g61320/AtMIF1 LRR" evidence="1">
    <location>
        <begin position="19"/>
        <end position="355"/>
    </location>
</feature>
<dbReference type="PANTHER" id="PTHR34145">
    <property type="entry name" value="OS02G0105600 PROTEIN"/>
    <property type="match status" value="1"/>
</dbReference>
<dbReference type="EMBL" id="JAAALK010000290">
    <property type="protein sequence ID" value="KAG8045500.1"/>
    <property type="molecule type" value="Genomic_DNA"/>
</dbReference>
<evidence type="ECO:0000259" key="1">
    <source>
        <dbReference type="Pfam" id="PF23622"/>
    </source>
</evidence>
<dbReference type="OrthoDB" id="672536at2759"/>